<dbReference type="InterPro" id="IPR029055">
    <property type="entry name" value="Ntn_hydrolases_N"/>
</dbReference>
<keyword evidence="2" id="KW-1185">Reference proteome</keyword>
<evidence type="ECO:0000313" key="1">
    <source>
        <dbReference type="EMBL" id="PWA85261.1"/>
    </source>
</evidence>
<evidence type="ECO:0000313" key="2">
    <source>
        <dbReference type="Proteomes" id="UP000245207"/>
    </source>
</evidence>
<dbReference type="SUPFAM" id="SSF56235">
    <property type="entry name" value="N-terminal nucleophile aminohydrolases (Ntn hydrolases)"/>
    <property type="match status" value="1"/>
</dbReference>
<dbReference type="AlphaFoldDB" id="A0A2U1PHL9"/>
<reference evidence="1 2" key="1">
    <citation type="journal article" date="2018" name="Mol. Plant">
        <title>The genome of Artemisia annua provides insight into the evolution of Asteraceae family and artemisinin biosynthesis.</title>
        <authorList>
            <person name="Shen Q."/>
            <person name="Zhang L."/>
            <person name="Liao Z."/>
            <person name="Wang S."/>
            <person name="Yan T."/>
            <person name="Shi P."/>
            <person name="Liu M."/>
            <person name="Fu X."/>
            <person name="Pan Q."/>
            <person name="Wang Y."/>
            <person name="Lv Z."/>
            <person name="Lu X."/>
            <person name="Zhang F."/>
            <person name="Jiang W."/>
            <person name="Ma Y."/>
            <person name="Chen M."/>
            <person name="Hao X."/>
            <person name="Li L."/>
            <person name="Tang Y."/>
            <person name="Lv G."/>
            <person name="Zhou Y."/>
            <person name="Sun X."/>
            <person name="Brodelius P.E."/>
            <person name="Rose J.K.C."/>
            <person name="Tang K."/>
        </authorList>
    </citation>
    <scope>NUCLEOTIDE SEQUENCE [LARGE SCALE GENOMIC DNA]</scope>
    <source>
        <strain evidence="2">cv. Huhao1</strain>
        <tissue evidence="1">Leaf</tissue>
    </source>
</reference>
<sequence length="89" mass="10091">MLPLDLVITLPAQYFVKNGGRDDLTFEEGVKLLEKCMRNLLYRDRSAVNKVQMAKITEEGMTISQPYSLKTCWDFAAFKNPTVGAEGSW</sequence>
<dbReference type="STRING" id="35608.A0A2U1PHL9"/>
<name>A0A2U1PHL9_ARTAN</name>
<proteinExistence type="predicted"/>
<dbReference type="GO" id="GO:0000502">
    <property type="term" value="C:proteasome complex"/>
    <property type="evidence" value="ECO:0007669"/>
    <property type="project" value="UniProtKB-KW"/>
</dbReference>
<accession>A0A2U1PHL9</accession>
<dbReference type="Gene3D" id="3.60.20.10">
    <property type="entry name" value="Glutamine Phosphoribosylpyrophosphate, subunit 1, domain 1"/>
    <property type="match status" value="1"/>
</dbReference>
<keyword evidence="1" id="KW-0647">Proteasome</keyword>
<dbReference type="OrthoDB" id="10248542at2759"/>
<gene>
    <name evidence="1" type="ORF">CTI12_AA150930</name>
</gene>
<organism evidence="1 2">
    <name type="scientific">Artemisia annua</name>
    <name type="common">Sweet wormwood</name>
    <dbReference type="NCBI Taxonomy" id="35608"/>
    <lineage>
        <taxon>Eukaryota</taxon>
        <taxon>Viridiplantae</taxon>
        <taxon>Streptophyta</taxon>
        <taxon>Embryophyta</taxon>
        <taxon>Tracheophyta</taxon>
        <taxon>Spermatophyta</taxon>
        <taxon>Magnoliopsida</taxon>
        <taxon>eudicotyledons</taxon>
        <taxon>Gunneridae</taxon>
        <taxon>Pentapetalae</taxon>
        <taxon>asterids</taxon>
        <taxon>campanulids</taxon>
        <taxon>Asterales</taxon>
        <taxon>Asteraceae</taxon>
        <taxon>Asteroideae</taxon>
        <taxon>Anthemideae</taxon>
        <taxon>Artemisiinae</taxon>
        <taxon>Artemisia</taxon>
    </lineage>
</organism>
<dbReference type="Proteomes" id="UP000245207">
    <property type="component" value="Unassembled WGS sequence"/>
</dbReference>
<comment type="caution">
    <text evidence="1">The sequence shown here is derived from an EMBL/GenBank/DDBJ whole genome shotgun (WGS) entry which is preliminary data.</text>
</comment>
<dbReference type="EMBL" id="PKPP01001141">
    <property type="protein sequence ID" value="PWA85261.1"/>
    <property type="molecule type" value="Genomic_DNA"/>
</dbReference>
<protein>
    <submittedName>
        <fullName evidence="1">20S proteasome beta subunit G1</fullName>
    </submittedName>
</protein>